<accession>A0ABC8UW84</accession>
<evidence type="ECO:0000259" key="3">
    <source>
        <dbReference type="Pfam" id="PF14226"/>
    </source>
</evidence>
<dbReference type="Gene3D" id="2.60.120.330">
    <property type="entry name" value="B-lactam Antibiotic, Isopenicillin N Synthase, Chain"/>
    <property type="match status" value="1"/>
</dbReference>
<evidence type="ECO:0000313" key="4">
    <source>
        <dbReference type="EMBL" id="CAK9185335.1"/>
    </source>
</evidence>
<reference evidence="4 5" key="1">
    <citation type="submission" date="2024-02" db="EMBL/GenBank/DDBJ databases">
        <authorList>
            <person name="Vignale AGUSTIN F."/>
            <person name="Sosa J E."/>
            <person name="Modenutti C."/>
        </authorList>
    </citation>
    <scope>NUCLEOTIDE SEQUENCE [LARGE SCALE GENOMIC DNA]</scope>
</reference>
<comment type="caution">
    <text evidence="4">The sequence shown here is derived from an EMBL/GenBank/DDBJ whole genome shotgun (WGS) entry which is preliminary data.</text>
</comment>
<sequence length="147" mass="16574">MGSDVEEIAREEQDVPTYAASIPVPNVQEMVKGDPSHIPERYVRNQEDMPKTTYMKSLSSKIPVIDLSLLSNGHEEELKKLDQALKEWGFFQVVNHGVSERVLQGMKNAAAGFFNLPLDEKNKFSMPSNDIQCKGMGMLMWSLKSRS</sequence>
<dbReference type="EMBL" id="CAUOFW020009279">
    <property type="protein sequence ID" value="CAK9185335.1"/>
    <property type="molecule type" value="Genomic_DNA"/>
</dbReference>
<evidence type="ECO:0000313" key="5">
    <source>
        <dbReference type="Proteomes" id="UP001642360"/>
    </source>
</evidence>
<keyword evidence="5" id="KW-1185">Reference proteome</keyword>
<dbReference type="Pfam" id="PF14226">
    <property type="entry name" value="DIOX_N"/>
    <property type="match status" value="1"/>
</dbReference>
<keyword evidence="2" id="KW-0408">Iron</keyword>
<dbReference type="InterPro" id="IPR026992">
    <property type="entry name" value="DIOX_N"/>
</dbReference>
<evidence type="ECO:0000256" key="2">
    <source>
        <dbReference type="ARBA" id="ARBA00023004"/>
    </source>
</evidence>
<proteinExistence type="predicted"/>
<dbReference type="Proteomes" id="UP001642360">
    <property type="component" value="Unassembled WGS sequence"/>
</dbReference>
<dbReference type="InterPro" id="IPR027443">
    <property type="entry name" value="IPNS-like_sf"/>
</dbReference>
<gene>
    <name evidence="4" type="ORF">ILEXP_LOCUS55731</name>
</gene>
<protein>
    <recommendedName>
        <fullName evidence="3">Non-haem dioxygenase N-terminal domain-containing protein</fullName>
    </recommendedName>
</protein>
<dbReference type="SUPFAM" id="SSF51197">
    <property type="entry name" value="Clavaminate synthase-like"/>
    <property type="match status" value="1"/>
</dbReference>
<dbReference type="GO" id="GO:0046872">
    <property type="term" value="F:metal ion binding"/>
    <property type="evidence" value="ECO:0007669"/>
    <property type="project" value="UniProtKB-KW"/>
</dbReference>
<feature type="domain" description="Non-haem dioxygenase N-terminal" evidence="3">
    <location>
        <begin position="62"/>
        <end position="135"/>
    </location>
</feature>
<organism evidence="4 5">
    <name type="scientific">Ilex paraguariensis</name>
    <name type="common">yerba mate</name>
    <dbReference type="NCBI Taxonomy" id="185542"/>
    <lineage>
        <taxon>Eukaryota</taxon>
        <taxon>Viridiplantae</taxon>
        <taxon>Streptophyta</taxon>
        <taxon>Embryophyta</taxon>
        <taxon>Tracheophyta</taxon>
        <taxon>Spermatophyta</taxon>
        <taxon>Magnoliopsida</taxon>
        <taxon>eudicotyledons</taxon>
        <taxon>Gunneridae</taxon>
        <taxon>Pentapetalae</taxon>
        <taxon>asterids</taxon>
        <taxon>campanulids</taxon>
        <taxon>Aquifoliales</taxon>
        <taxon>Aquifoliaceae</taxon>
        <taxon>Ilex</taxon>
    </lineage>
</organism>
<keyword evidence="1" id="KW-0479">Metal-binding</keyword>
<name>A0ABC8UW84_9AQUA</name>
<dbReference type="AlphaFoldDB" id="A0ABC8UW84"/>
<dbReference type="PANTHER" id="PTHR47991">
    <property type="entry name" value="OXOGLUTARATE/IRON-DEPENDENT DIOXYGENASE"/>
    <property type="match status" value="1"/>
</dbReference>
<dbReference type="InterPro" id="IPR050295">
    <property type="entry name" value="Plant_2OG-oxidoreductases"/>
</dbReference>
<evidence type="ECO:0000256" key="1">
    <source>
        <dbReference type="ARBA" id="ARBA00022723"/>
    </source>
</evidence>